<sequence>MKHYLLLAFLLLVACKSTQKLMDSGRYTEAFYSAIEDWKKKPDDETIRRQLSEAYDRSAAQLLAGINSAKAASGRRMGDRLDQAYANYKTLQELYDAGQGIPSLTVKDYSAPFDSAAREAASYHYEAGMVLMGRGPSRQDAREALTHFRRADAYVPGYKDVVQQLSAAEDLSVTHVVVRQFDQRFGRYSVNGAFFEGEVLWNLNTLGNYVKFYGARDPSTRDVRPDQYMDILLSDIWFGRMFTNSYSYTVSKTLPADPRLKIAPEKVSATVFVTRRGIEARATMDCRITTAGGQPVSSDRFPARYAWENLTGRYTGDSRALSEKDWAIIRGAFNQPPSYDELYRNLTRQIMNDFLFRMRGIYR</sequence>
<evidence type="ECO:0000313" key="2">
    <source>
        <dbReference type="Proteomes" id="UP000198901"/>
    </source>
</evidence>
<dbReference type="AlphaFoldDB" id="A0A1G9HR44"/>
<organism evidence="1 2">
    <name type="scientific">Siphonobacter aquaeclarae</name>
    <dbReference type="NCBI Taxonomy" id="563176"/>
    <lineage>
        <taxon>Bacteria</taxon>
        <taxon>Pseudomonadati</taxon>
        <taxon>Bacteroidota</taxon>
        <taxon>Cytophagia</taxon>
        <taxon>Cytophagales</taxon>
        <taxon>Cytophagaceae</taxon>
        <taxon>Siphonobacter</taxon>
    </lineage>
</organism>
<gene>
    <name evidence="1" type="ORF">SAMN04488090_0170</name>
</gene>
<evidence type="ECO:0000313" key="1">
    <source>
        <dbReference type="EMBL" id="SDL15399.1"/>
    </source>
</evidence>
<dbReference type="STRING" id="563176.SAMN04488090_0170"/>
<name>A0A1G9HR44_9BACT</name>
<dbReference type="Proteomes" id="UP000198901">
    <property type="component" value="Unassembled WGS sequence"/>
</dbReference>
<protein>
    <submittedName>
        <fullName evidence="1">Uncharacterized protein</fullName>
    </submittedName>
</protein>
<keyword evidence="2" id="KW-1185">Reference proteome</keyword>
<dbReference type="OrthoDB" id="1489643at2"/>
<dbReference type="PROSITE" id="PS51257">
    <property type="entry name" value="PROKAR_LIPOPROTEIN"/>
    <property type="match status" value="1"/>
</dbReference>
<accession>A0A1G9HR44</accession>
<proteinExistence type="predicted"/>
<dbReference type="RefSeq" id="WP_093196563.1">
    <property type="nucleotide sequence ID" value="NZ_FNGS01000001.1"/>
</dbReference>
<reference evidence="1 2" key="1">
    <citation type="submission" date="2016-10" db="EMBL/GenBank/DDBJ databases">
        <authorList>
            <person name="de Groot N.N."/>
        </authorList>
    </citation>
    <scope>NUCLEOTIDE SEQUENCE [LARGE SCALE GENOMIC DNA]</scope>
    <source>
        <strain evidence="1 2">DSM 21668</strain>
    </source>
</reference>
<dbReference type="EMBL" id="FNGS01000001">
    <property type="protein sequence ID" value="SDL15399.1"/>
    <property type="molecule type" value="Genomic_DNA"/>
</dbReference>